<dbReference type="OrthoDB" id="4723338at2"/>
<protein>
    <submittedName>
        <fullName evidence="2">DUF4365 domain-containing protein</fullName>
    </submittedName>
</protein>
<organism evidence="2 3">
    <name type="scientific">Nocardia yunnanensis</name>
    <dbReference type="NCBI Taxonomy" id="2382165"/>
    <lineage>
        <taxon>Bacteria</taxon>
        <taxon>Bacillati</taxon>
        <taxon>Actinomycetota</taxon>
        <taxon>Actinomycetes</taxon>
        <taxon>Mycobacteriales</taxon>
        <taxon>Nocardiaceae</taxon>
        <taxon>Nocardia</taxon>
    </lineage>
</organism>
<keyword evidence="3" id="KW-1185">Reference proteome</keyword>
<accession>A0A386Z7D7</accession>
<dbReference type="AlphaFoldDB" id="A0A386Z7D7"/>
<proteinExistence type="predicted"/>
<dbReference type="KEGG" id="nyu:D7D52_00015"/>
<dbReference type="InterPro" id="IPR025375">
    <property type="entry name" value="DUF4365"/>
</dbReference>
<name>A0A386Z7D7_9NOCA</name>
<dbReference type="RefSeq" id="WP_120734482.1">
    <property type="nucleotide sequence ID" value="NZ_CP032568.1"/>
</dbReference>
<dbReference type="EMBL" id="CP032568">
    <property type="protein sequence ID" value="AYF72535.1"/>
    <property type="molecule type" value="Genomic_DNA"/>
</dbReference>
<gene>
    <name evidence="2" type="ORF">D7D52_00015</name>
</gene>
<dbReference type="Proteomes" id="UP000267164">
    <property type="component" value="Chromosome"/>
</dbReference>
<feature type="domain" description="DUF4365" evidence="1">
    <location>
        <begin position="15"/>
        <end position="151"/>
    </location>
</feature>
<evidence type="ECO:0000313" key="3">
    <source>
        <dbReference type="Proteomes" id="UP000267164"/>
    </source>
</evidence>
<dbReference type="Pfam" id="PF14280">
    <property type="entry name" value="DUF4365"/>
    <property type="match status" value="1"/>
</dbReference>
<evidence type="ECO:0000259" key="1">
    <source>
        <dbReference type="Pfam" id="PF14280"/>
    </source>
</evidence>
<reference evidence="2 3" key="1">
    <citation type="submission" date="2018-09" db="EMBL/GenBank/DDBJ databases">
        <title>Nocardia yunnanensis sp. nov., an actinomycete isolated from a soil sample.</title>
        <authorList>
            <person name="Zhang J."/>
        </authorList>
    </citation>
    <scope>NUCLEOTIDE SEQUENCE [LARGE SCALE GENOMIC DNA]</scope>
    <source>
        <strain evidence="2 3">CFHS0054</strain>
    </source>
</reference>
<sequence>MSRLGLGLDGAKSRYSQSYLSAVCSQSGHTLQEGRQDEDCWAVDTTVDLPAASVLVQLKCTSSPRRTSVGDFRVPLKQQWIVSWSVKKVPVYVLLVVVPRKQHEWIAHADDHTVHQTHAYWERFDAATHTKSIILPKTQRFQASTLASWEDQLDNVFGGLE</sequence>
<evidence type="ECO:0000313" key="2">
    <source>
        <dbReference type="EMBL" id="AYF72535.1"/>
    </source>
</evidence>